<protein>
    <submittedName>
        <fullName evidence="4">Choline dehydrogenase</fullName>
    </submittedName>
</protein>
<dbReference type="Proteomes" id="UP001390339">
    <property type="component" value="Unassembled WGS sequence"/>
</dbReference>
<dbReference type="SUPFAM" id="SSF51905">
    <property type="entry name" value="FAD/NAD(P)-binding domain"/>
    <property type="match status" value="1"/>
</dbReference>
<dbReference type="PANTHER" id="PTHR11552:SF213">
    <property type="entry name" value="DEHYDROGENASE, PUTATIVE-RELATED"/>
    <property type="match status" value="1"/>
</dbReference>
<evidence type="ECO:0000256" key="2">
    <source>
        <dbReference type="SAM" id="SignalP"/>
    </source>
</evidence>
<keyword evidence="5" id="KW-1185">Reference proteome</keyword>
<evidence type="ECO:0000313" key="4">
    <source>
        <dbReference type="EMBL" id="KAK8856139.1"/>
    </source>
</evidence>
<dbReference type="Gene3D" id="3.30.560.10">
    <property type="entry name" value="Glucose Oxidase, domain 3"/>
    <property type="match status" value="1"/>
</dbReference>
<feature type="domain" description="Glucose-methanol-choline oxidoreductase N-terminal" evidence="3">
    <location>
        <begin position="360"/>
        <end position="374"/>
    </location>
</feature>
<dbReference type="InterPro" id="IPR036188">
    <property type="entry name" value="FAD/NAD-bd_sf"/>
</dbReference>
<dbReference type="SUPFAM" id="SSF54373">
    <property type="entry name" value="FAD-linked reductases, C-terminal domain"/>
    <property type="match status" value="1"/>
</dbReference>
<dbReference type="Pfam" id="PF00732">
    <property type="entry name" value="GMC_oxred_N"/>
    <property type="match status" value="1"/>
</dbReference>
<dbReference type="EMBL" id="JAPCWZ010000007">
    <property type="protein sequence ID" value="KAK8856139.1"/>
    <property type="molecule type" value="Genomic_DNA"/>
</dbReference>
<evidence type="ECO:0000259" key="3">
    <source>
        <dbReference type="PROSITE" id="PS00624"/>
    </source>
</evidence>
<evidence type="ECO:0000313" key="5">
    <source>
        <dbReference type="Proteomes" id="UP001390339"/>
    </source>
</evidence>
<dbReference type="Pfam" id="PF05199">
    <property type="entry name" value="GMC_oxred_C"/>
    <property type="match status" value="1"/>
</dbReference>
<dbReference type="PANTHER" id="PTHR11552">
    <property type="entry name" value="GLUCOSE-METHANOL-CHOLINE GMC OXIDOREDUCTASE"/>
    <property type="match status" value="1"/>
</dbReference>
<sequence>MYMLQVVVFFLVALGYCRQHNPILPRQAKLDSDYEYVVVGSGPGGGPLAANLAAAGHKVLLIDAGGDTGDELVESVPAMFPFSTEYAETKWDFFATRSPDPAVEAQNRITSYRLPDGTVYTGLNPPAGAVPIGTLYPRAGTLGGCSQHNALIAIRAFDSDWDVVAQKTGDASWNGKTFQNLYQKIENCDYLPNSIIGHGFTGWFHTSLTSLLTAVQDLKVVSIIVSAGSALGMGITTSLIGTVAGLAEILLKDVNAPGRTISKGPYQVPLSMKNSARGGARNRILEVANAVDIFGNRRYHLDIKLETLVTKVNLDADLRATGVKYMEGKSLYRADPRSGSAKVSTEGTVNATKEVIIAGGAFNTPQILKLSGIGPQDELAKFGIPVKVNLPGVGGNLRDHIEISTISKSNKDFSLLSGCTFMQGYPEVRDPCMEQYLRGITQTGKGVYATSGLALGVVLKSSAATQNDPDLWVYGGPANFPGFYPGWASASVADHSHWVWITLKASTQNRAGTVKLTSADPRDVPQIAFNTFQDDLSKDQDLQAAYEGIRYSRDAMDKLLPLDGSFVEETPGRANVSTEADIKEWAYTNSFGHHACCTAAIGGDGEEGAVLDSSFRVRGTKGLRVVDASAFPVVPGFFIQLPTYLLAEKATKAILDAA</sequence>
<reference evidence="4 5" key="1">
    <citation type="journal article" date="2024" name="IMA Fungus">
        <title>Apiospora arundinis, a panoply of carbohydrate-active enzymes and secondary metabolites.</title>
        <authorList>
            <person name="Sorensen T."/>
            <person name="Petersen C."/>
            <person name="Muurmann A.T."/>
            <person name="Christiansen J.V."/>
            <person name="Brundto M.L."/>
            <person name="Overgaard C.K."/>
            <person name="Boysen A.T."/>
            <person name="Wollenberg R.D."/>
            <person name="Larsen T.O."/>
            <person name="Sorensen J.L."/>
            <person name="Nielsen K.L."/>
            <person name="Sondergaard T.E."/>
        </authorList>
    </citation>
    <scope>NUCLEOTIDE SEQUENCE [LARGE SCALE GENOMIC DNA]</scope>
    <source>
        <strain evidence="4 5">AAU 773</strain>
    </source>
</reference>
<proteinExistence type="inferred from homology"/>
<keyword evidence="2" id="KW-0732">Signal</keyword>
<feature type="signal peptide" evidence="2">
    <location>
        <begin position="1"/>
        <end position="19"/>
    </location>
</feature>
<dbReference type="InterPro" id="IPR000172">
    <property type="entry name" value="GMC_OxRdtase_N"/>
</dbReference>
<comment type="caution">
    <text evidence="4">The sequence shown here is derived from an EMBL/GenBank/DDBJ whole genome shotgun (WGS) entry which is preliminary data.</text>
</comment>
<dbReference type="PROSITE" id="PS00624">
    <property type="entry name" value="GMC_OXRED_2"/>
    <property type="match status" value="1"/>
</dbReference>
<dbReference type="InterPro" id="IPR012132">
    <property type="entry name" value="GMC_OxRdtase"/>
</dbReference>
<comment type="similarity">
    <text evidence="1">Belongs to the GMC oxidoreductase family.</text>
</comment>
<organism evidence="4 5">
    <name type="scientific">Apiospora arundinis</name>
    <dbReference type="NCBI Taxonomy" id="335852"/>
    <lineage>
        <taxon>Eukaryota</taxon>
        <taxon>Fungi</taxon>
        <taxon>Dikarya</taxon>
        <taxon>Ascomycota</taxon>
        <taxon>Pezizomycotina</taxon>
        <taxon>Sordariomycetes</taxon>
        <taxon>Xylariomycetidae</taxon>
        <taxon>Amphisphaeriales</taxon>
        <taxon>Apiosporaceae</taxon>
        <taxon>Apiospora</taxon>
    </lineage>
</organism>
<accession>A0ABR2I1C2</accession>
<gene>
    <name evidence="4" type="ORF">PGQ11_012051</name>
</gene>
<dbReference type="Gene3D" id="3.50.50.60">
    <property type="entry name" value="FAD/NAD(P)-binding domain"/>
    <property type="match status" value="1"/>
</dbReference>
<dbReference type="InterPro" id="IPR007867">
    <property type="entry name" value="GMC_OxRtase_C"/>
</dbReference>
<name>A0ABR2I1C2_9PEZI</name>
<feature type="chain" id="PRO_5047443052" evidence="2">
    <location>
        <begin position="20"/>
        <end position="658"/>
    </location>
</feature>
<evidence type="ECO:0000256" key="1">
    <source>
        <dbReference type="ARBA" id="ARBA00010790"/>
    </source>
</evidence>
<dbReference type="PIRSF" id="PIRSF000137">
    <property type="entry name" value="Alcohol_oxidase"/>
    <property type="match status" value="1"/>
</dbReference>